<protein>
    <submittedName>
        <fullName evidence="2">Uncharacterized protein</fullName>
    </submittedName>
</protein>
<organism evidence="2 3">
    <name type="scientific">Streptomyces albidoflavus</name>
    <dbReference type="NCBI Taxonomy" id="1886"/>
    <lineage>
        <taxon>Bacteria</taxon>
        <taxon>Bacillati</taxon>
        <taxon>Actinomycetota</taxon>
        <taxon>Actinomycetes</taxon>
        <taxon>Kitasatosporales</taxon>
        <taxon>Streptomycetaceae</taxon>
        <taxon>Streptomyces</taxon>
        <taxon>Streptomyces albidoflavus group</taxon>
    </lineage>
</organism>
<dbReference type="Proteomes" id="UP001051844">
    <property type="component" value="Unassembled WGS sequence"/>
</dbReference>
<accession>A0AA37FF50</accession>
<reference evidence="2" key="1">
    <citation type="submission" date="2022-09" db="EMBL/GenBank/DDBJ databases">
        <title>Whole genome shotgun sequence of Streptomyces albidoflavus NBRC 12854.</title>
        <authorList>
            <person name="Komaki H."/>
            <person name="Tamura T."/>
        </authorList>
    </citation>
    <scope>NUCLEOTIDE SEQUENCE</scope>
    <source>
        <strain evidence="2">NBRC 12854</strain>
    </source>
</reference>
<evidence type="ECO:0000313" key="2">
    <source>
        <dbReference type="EMBL" id="GHI46413.1"/>
    </source>
</evidence>
<feature type="region of interest" description="Disordered" evidence="1">
    <location>
        <begin position="45"/>
        <end position="70"/>
    </location>
</feature>
<proteinExistence type="predicted"/>
<gene>
    <name evidence="2" type="ORF">ScoT_25870</name>
</gene>
<comment type="caution">
    <text evidence="2">The sequence shown here is derived from an EMBL/GenBank/DDBJ whole genome shotgun (WGS) entry which is preliminary data.</text>
</comment>
<dbReference type="EMBL" id="BNDZ01000005">
    <property type="protein sequence ID" value="GHI46413.1"/>
    <property type="molecule type" value="Genomic_DNA"/>
</dbReference>
<evidence type="ECO:0000256" key="1">
    <source>
        <dbReference type="SAM" id="MobiDB-lite"/>
    </source>
</evidence>
<sequence length="70" mass="7179">MLLRGVVVGSASLGSRRLPGTGICYIPPVSAEGIYRALRDAGVRHAENGDRGPSTAGPRSACRASGTVTR</sequence>
<evidence type="ECO:0000313" key="3">
    <source>
        <dbReference type="Proteomes" id="UP001051844"/>
    </source>
</evidence>
<name>A0AA37FF50_9ACTN</name>
<dbReference type="AlphaFoldDB" id="A0AA37FF50"/>